<evidence type="ECO:0000256" key="1">
    <source>
        <dbReference type="ARBA" id="ARBA00022729"/>
    </source>
</evidence>
<dbReference type="AlphaFoldDB" id="A0A5B8JP98"/>
<dbReference type="Gene3D" id="3.40.190.10">
    <property type="entry name" value="Periplasmic binding protein-like II"/>
    <property type="match status" value="2"/>
</dbReference>
<dbReference type="PROSITE" id="PS51257">
    <property type="entry name" value="PROKAR_LIPOPROTEIN"/>
    <property type="match status" value="1"/>
</dbReference>
<protein>
    <submittedName>
        <fullName evidence="4">Amino acid ABC transporter substrate-binding protein</fullName>
    </submittedName>
</protein>
<dbReference type="CDD" id="cd13530">
    <property type="entry name" value="PBP2_peptides_like"/>
    <property type="match status" value="1"/>
</dbReference>
<organism evidence="4 5">
    <name type="scientific">Streptomyces qinzhouensis</name>
    <dbReference type="NCBI Taxonomy" id="2599401"/>
    <lineage>
        <taxon>Bacteria</taxon>
        <taxon>Bacillati</taxon>
        <taxon>Actinomycetota</taxon>
        <taxon>Actinomycetes</taxon>
        <taxon>Kitasatosporales</taxon>
        <taxon>Streptomycetaceae</taxon>
        <taxon>Streptomyces</taxon>
    </lineage>
</organism>
<feature type="chain" id="PRO_5039596824" evidence="2">
    <location>
        <begin position="26"/>
        <end position="302"/>
    </location>
</feature>
<dbReference type="InterPro" id="IPR001638">
    <property type="entry name" value="Solute-binding_3/MltF_N"/>
</dbReference>
<evidence type="ECO:0000259" key="3">
    <source>
        <dbReference type="SMART" id="SM00062"/>
    </source>
</evidence>
<dbReference type="SUPFAM" id="SSF53850">
    <property type="entry name" value="Periplasmic binding protein-like II"/>
    <property type="match status" value="1"/>
</dbReference>
<dbReference type="Pfam" id="PF00497">
    <property type="entry name" value="SBP_bac_3"/>
    <property type="match status" value="1"/>
</dbReference>
<evidence type="ECO:0000313" key="4">
    <source>
        <dbReference type="EMBL" id="QDY79670.1"/>
    </source>
</evidence>
<dbReference type="EMBL" id="CP042266">
    <property type="protein sequence ID" value="QDY79670.1"/>
    <property type="molecule type" value="Genomic_DNA"/>
</dbReference>
<feature type="signal peptide" evidence="2">
    <location>
        <begin position="1"/>
        <end position="25"/>
    </location>
</feature>
<dbReference type="PANTHER" id="PTHR35936:SF17">
    <property type="entry name" value="ARGININE-BINDING EXTRACELLULAR PROTEIN ARTP"/>
    <property type="match status" value="1"/>
</dbReference>
<proteinExistence type="predicted"/>
<evidence type="ECO:0000256" key="2">
    <source>
        <dbReference type="SAM" id="SignalP"/>
    </source>
</evidence>
<dbReference type="PANTHER" id="PTHR35936">
    <property type="entry name" value="MEMBRANE-BOUND LYTIC MUREIN TRANSGLYCOSYLASE F"/>
    <property type="match status" value="1"/>
</dbReference>
<evidence type="ECO:0000313" key="5">
    <source>
        <dbReference type="Proteomes" id="UP000320580"/>
    </source>
</evidence>
<dbReference type="KEGG" id="sqz:FQU76_27570"/>
<dbReference type="OrthoDB" id="8454826at2"/>
<sequence>MPGSNVRRRTVRVIAPALAATAALALTACGQSAPGASSGTAVTKAKNGAYGECKVSGEKGSVKLKTVEKGTLTVAGDLPSRGWWNGDTVAEIKSGFEYCLAANLAHRAGLEKLKIRNVSFDAMVAGKGSGYDLAMAEISITDERKKAVDFTSPYFDSNIGVLAKPGTVNAGNVRSLRLGVKQATSGAKFVQEILKPAKSAQVFPGDAEMLAALQGGRVDAVLTDTAIVLGQAKGSGGKVAVVGQYETGESYGALLPKDSANTSAVNGVLAELTGNGTLEQLSESYLGEALGGDPAAVPVWKL</sequence>
<name>A0A5B8JP98_9ACTN</name>
<dbReference type="Proteomes" id="UP000320580">
    <property type="component" value="Chromosome"/>
</dbReference>
<feature type="domain" description="Solute-binding protein family 3/N-terminal" evidence="3">
    <location>
        <begin position="88"/>
        <end position="289"/>
    </location>
</feature>
<reference evidence="4 5" key="1">
    <citation type="submission" date="2019-07" db="EMBL/GenBank/DDBJ databases">
        <authorList>
            <person name="Zhu P."/>
        </authorList>
    </citation>
    <scope>NUCLEOTIDE SEQUENCE [LARGE SCALE GENOMIC DNA]</scope>
    <source>
        <strain evidence="4 5">SSL-25</strain>
    </source>
</reference>
<dbReference type="SMART" id="SM00062">
    <property type="entry name" value="PBPb"/>
    <property type="match status" value="1"/>
</dbReference>
<keyword evidence="5" id="KW-1185">Reference proteome</keyword>
<gene>
    <name evidence="4" type="ORF">FQU76_27570</name>
</gene>
<accession>A0A5B8JP98</accession>
<keyword evidence="1 2" id="KW-0732">Signal</keyword>